<dbReference type="AlphaFoldDB" id="A0A0E9RR23"/>
<evidence type="ECO:0000313" key="2">
    <source>
        <dbReference type="EMBL" id="JAH31247.1"/>
    </source>
</evidence>
<feature type="compositionally biased region" description="Polar residues" evidence="1">
    <location>
        <begin position="1"/>
        <end position="11"/>
    </location>
</feature>
<reference evidence="2" key="2">
    <citation type="journal article" date="2015" name="Fish Shellfish Immunol.">
        <title>Early steps in the European eel (Anguilla anguilla)-Vibrio vulnificus interaction in the gills: Role of the RtxA13 toxin.</title>
        <authorList>
            <person name="Callol A."/>
            <person name="Pajuelo D."/>
            <person name="Ebbesson L."/>
            <person name="Teles M."/>
            <person name="MacKenzie S."/>
            <person name="Amaro C."/>
        </authorList>
    </citation>
    <scope>NUCLEOTIDE SEQUENCE</scope>
</reference>
<feature type="compositionally biased region" description="Polar residues" evidence="1">
    <location>
        <begin position="96"/>
        <end position="107"/>
    </location>
</feature>
<sequence>MAGCSLCSSHTLPPGNRSARLHPTDQQRLNCTAEGSGRLIVPLLSPVPLSPRDVSPSCFNWCGSVSTPCAASPAAPTLHPASLPTGTLHPLPSPVTLPNRTTMLAGR</sequence>
<organism evidence="2">
    <name type="scientific">Anguilla anguilla</name>
    <name type="common">European freshwater eel</name>
    <name type="synonym">Muraena anguilla</name>
    <dbReference type="NCBI Taxonomy" id="7936"/>
    <lineage>
        <taxon>Eukaryota</taxon>
        <taxon>Metazoa</taxon>
        <taxon>Chordata</taxon>
        <taxon>Craniata</taxon>
        <taxon>Vertebrata</taxon>
        <taxon>Euteleostomi</taxon>
        <taxon>Actinopterygii</taxon>
        <taxon>Neopterygii</taxon>
        <taxon>Teleostei</taxon>
        <taxon>Anguilliformes</taxon>
        <taxon>Anguillidae</taxon>
        <taxon>Anguilla</taxon>
    </lineage>
</organism>
<accession>A0A0E9RR23</accession>
<name>A0A0E9RR23_ANGAN</name>
<protein>
    <submittedName>
        <fullName evidence="2">Uncharacterized protein</fullName>
    </submittedName>
</protein>
<feature type="region of interest" description="Disordered" evidence="1">
    <location>
        <begin position="81"/>
        <end position="107"/>
    </location>
</feature>
<feature type="region of interest" description="Disordered" evidence="1">
    <location>
        <begin position="1"/>
        <end position="23"/>
    </location>
</feature>
<proteinExistence type="predicted"/>
<reference evidence="2" key="1">
    <citation type="submission" date="2014-11" db="EMBL/GenBank/DDBJ databases">
        <authorList>
            <person name="Amaro Gonzalez C."/>
        </authorList>
    </citation>
    <scope>NUCLEOTIDE SEQUENCE</scope>
</reference>
<dbReference type="EMBL" id="GBXM01077330">
    <property type="protein sequence ID" value="JAH31247.1"/>
    <property type="molecule type" value="Transcribed_RNA"/>
</dbReference>
<evidence type="ECO:0000256" key="1">
    <source>
        <dbReference type="SAM" id="MobiDB-lite"/>
    </source>
</evidence>